<sequence>MQVDWLHIAPLPTITLPSQPPEATVARDRGPESALAETEIEALLEMLLPHRHRHAPEHTAEDAVLDLPHVRQHLDDQFIAPGRAFYSPLGGMCLLRRAKRGNAMTGVLASQQIDALIASGAIRADLPFVEGQVQPASLDLRLGPVAYRVRASFLAGQGRRVADRIADFEMHRIDLAQGAVLEKGCVYLVPLMESIALPDDIQAIANAKSSTGRLDLLTRVICDGGVEFDRIAPGYDGPLYAEICPRSFSVLVRPGMRLNQIRFRKGRSVLTDTELTALHATDTLVGGGPAVIDEGLGFSVDLMPGAGGLVGYRARPHTGVIDLDRIGAYDPRDYWDELRADNGQLILDPGAFYILVSREAVHIPPGYAAEMAPYLAMVGEFRVHYAGFFDPGFGHAAAGGAGARGVLEVRCHEAPFVLEHGQIVGRLVYERMSEVPRQLYGAGIASNYQGQGLKLSKHFRSA</sequence>
<dbReference type="InterPro" id="IPR036157">
    <property type="entry name" value="dUTPase-like_sf"/>
</dbReference>
<dbReference type="Pfam" id="PF06559">
    <property type="entry name" value="DCD_N"/>
    <property type="match status" value="1"/>
</dbReference>
<dbReference type="Pfam" id="PF22569">
    <property type="entry name" value="DCD_C"/>
    <property type="match status" value="1"/>
</dbReference>
<dbReference type="InterPro" id="IPR053811">
    <property type="entry name" value="DCD_C"/>
</dbReference>
<evidence type="ECO:0000259" key="4">
    <source>
        <dbReference type="Pfam" id="PF22569"/>
    </source>
</evidence>
<gene>
    <name evidence="5" type="ORF">MAA8898_03182</name>
</gene>
<dbReference type="CDD" id="cd07557">
    <property type="entry name" value="trimeric_dUTPase"/>
    <property type="match status" value="1"/>
</dbReference>
<dbReference type="GO" id="GO:0009394">
    <property type="term" value="P:2'-deoxyribonucleotide metabolic process"/>
    <property type="evidence" value="ECO:0007669"/>
    <property type="project" value="InterPro"/>
</dbReference>
<dbReference type="Proteomes" id="UP000207598">
    <property type="component" value="Unassembled WGS sequence"/>
</dbReference>
<keyword evidence="2" id="KW-0546">Nucleotide metabolism</keyword>
<proteinExistence type="predicted"/>
<evidence type="ECO:0000313" key="6">
    <source>
        <dbReference type="Proteomes" id="UP000207598"/>
    </source>
</evidence>
<reference evidence="5 6" key="1">
    <citation type="submission" date="2017-05" db="EMBL/GenBank/DDBJ databases">
        <authorList>
            <person name="Song R."/>
            <person name="Chenine A.L."/>
            <person name="Ruprecht R.M."/>
        </authorList>
    </citation>
    <scope>NUCLEOTIDE SEQUENCE [LARGE SCALE GENOMIC DNA]</scope>
    <source>
        <strain evidence="5 6">CECT 8898</strain>
    </source>
</reference>
<dbReference type="InterPro" id="IPR033704">
    <property type="entry name" value="dUTPase_trimeric"/>
</dbReference>
<name>A0A238KRI9_9RHOB</name>
<evidence type="ECO:0000256" key="1">
    <source>
        <dbReference type="ARBA" id="ARBA00022801"/>
    </source>
</evidence>
<protein>
    <submittedName>
        <fullName evidence="5">2'-deoxycytidine 5'-triphosphate deaminase</fullName>
    </submittedName>
</protein>
<dbReference type="PANTHER" id="PTHR42680">
    <property type="entry name" value="DCTP DEAMINASE"/>
    <property type="match status" value="1"/>
</dbReference>
<organism evidence="5 6">
    <name type="scientific">Maliponia aquimaris</name>
    <dbReference type="NCBI Taxonomy" id="1673631"/>
    <lineage>
        <taxon>Bacteria</taxon>
        <taxon>Pseudomonadati</taxon>
        <taxon>Pseudomonadota</taxon>
        <taxon>Alphaproteobacteria</taxon>
        <taxon>Rhodobacterales</taxon>
        <taxon>Paracoccaceae</taxon>
        <taxon>Maliponia</taxon>
    </lineage>
</organism>
<dbReference type="Gene3D" id="2.70.40.10">
    <property type="match status" value="2"/>
</dbReference>
<evidence type="ECO:0000259" key="3">
    <source>
        <dbReference type="Pfam" id="PF06559"/>
    </source>
</evidence>
<keyword evidence="6" id="KW-1185">Reference proteome</keyword>
<evidence type="ECO:0000313" key="5">
    <source>
        <dbReference type="EMBL" id="SMX45270.1"/>
    </source>
</evidence>
<dbReference type="EMBL" id="FXYF01000008">
    <property type="protein sequence ID" value="SMX45270.1"/>
    <property type="molecule type" value="Genomic_DNA"/>
</dbReference>
<evidence type="ECO:0000256" key="2">
    <source>
        <dbReference type="ARBA" id="ARBA00023080"/>
    </source>
</evidence>
<dbReference type="SUPFAM" id="SSF51283">
    <property type="entry name" value="dUTPase-like"/>
    <property type="match status" value="2"/>
</dbReference>
<dbReference type="InterPro" id="IPR010550">
    <property type="entry name" value="DCD_N"/>
</dbReference>
<dbReference type="PANTHER" id="PTHR42680:SF3">
    <property type="entry name" value="DCTP DEAMINASE"/>
    <property type="match status" value="1"/>
</dbReference>
<keyword evidence="1" id="KW-0378">Hydrolase</keyword>
<accession>A0A238KRI9</accession>
<feature type="domain" description="2'-deoxycytidine 5'-triphosphate deaminase C-terminal" evidence="4">
    <location>
        <begin position="272"/>
        <end position="459"/>
    </location>
</feature>
<dbReference type="AlphaFoldDB" id="A0A238KRI9"/>
<feature type="domain" description="2'-deoxycytidine 5'-triphosphate deaminase N-terminal" evidence="3">
    <location>
        <begin position="105"/>
        <end position="266"/>
    </location>
</feature>
<dbReference type="NCBIfam" id="NF005734">
    <property type="entry name" value="PRK07559.1"/>
    <property type="match status" value="1"/>
</dbReference>
<dbReference type="GO" id="GO:0008829">
    <property type="term" value="F:dCTP deaminase activity"/>
    <property type="evidence" value="ECO:0007669"/>
    <property type="project" value="InterPro"/>
</dbReference>